<dbReference type="InterPro" id="IPR018490">
    <property type="entry name" value="cNMP-bd_dom_sf"/>
</dbReference>
<keyword evidence="3" id="KW-1185">Reference proteome</keyword>
<dbReference type="SUPFAM" id="SSF51206">
    <property type="entry name" value="cAMP-binding domain-like"/>
    <property type="match status" value="1"/>
</dbReference>
<dbReference type="InterPro" id="IPR050397">
    <property type="entry name" value="Env_Response_Regulators"/>
</dbReference>
<dbReference type="RefSeq" id="WP_149300958.1">
    <property type="nucleotide sequence ID" value="NZ_VTWH01000003.1"/>
</dbReference>
<dbReference type="InterPro" id="IPR014710">
    <property type="entry name" value="RmlC-like_jellyroll"/>
</dbReference>
<evidence type="ECO:0000313" key="3">
    <source>
        <dbReference type="Proteomes" id="UP000324738"/>
    </source>
</evidence>
<comment type="caution">
    <text evidence="2">The sequence shown here is derived from an EMBL/GenBank/DDBJ whole genome shotgun (WGS) entry which is preliminary data.</text>
</comment>
<feature type="domain" description="Cyclic nucleotide-binding" evidence="1">
    <location>
        <begin position="15"/>
        <end position="133"/>
    </location>
</feature>
<dbReference type="EMBL" id="VTWH01000003">
    <property type="protein sequence ID" value="KAA0969673.1"/>
    <property type="molecule type" value="Genomic_DNA"/>
</dbReference>
<dbReference type="SMART" id="SM00100">
    <property type="entry name" value="cNMP"/>
    <property type="match status" value="1"/>
</dbReference>
<protein>
    <submittedName>
        <fullName evidence="2">Cyclic nucleotide-binding domain-containing protein</fullName>
    </submittedName>
</protein>
<dbReference type="InterPro" id="IPR000595">
    <property type="entry name" value="cNMP-bd_dom"/>
</dbReference>
<dbReference type="AlphaFoldDB" id="A0A5B0DTC6"/>
<sequence>MGLESDIALLGTVPLFANMTRDQLRLLAFGAEHRWLTPGEILFREDSRADAGFVVVSGFIELHRGRDEKAPEARLGPGAILGELSLIAETRRLSTAVSTQDSEVIRIGRQLFRRILEEYPEIAALIHSQISDELSQLTARIDKAARYFDD</sequence>
<evidence type="ECO:0000313" key="2">
    <source>
        <dbReference type="EMBL" id="KAA0969673.1"/>
    </source>
</evidence>
<reference evidence="2 3" key="1">
    <citation type="submission" date="2019-08" db="EMBL/GenBank/DDBJ databases">
        <title>Aureimonas fodiniaquatilis sp. nov., isolated from a coal mine wastewater.</title>
        <authorList>
            <person name="Kim W."/>
        </authorList>
    </citation>
    <scope>NUCLEOTIDE SEQUENCE [LARGE SCALE GENOMIC DNA]</scope>
    <source>
        <strain evidence="2 3">CAU 1482</strain>
    </source>
</reference>
<organism evidence="2 3">
    <name type="scientific">Aureimonas fodinaquatilis</name>
    <dbReference type="NCBI Taxonomy" id="2565783"/>
    <lineage>
        <taxon>Bacteria</taxon>
        <taxon>Pseudomonadati</taxon>
        <taxon>Pseudomonadota</taxon>
        <taxon>Alphaproteobacteria</taxon>
        <taxon>Hyphomicrobiales</taxon>
        <taxon>Aurantimonadaceae</taxon>
        <taxon>Aureimonas</taxon>
    </lineage>
</organism>
<dbReference type="PANTHER" id="PTHR24567">
    <property type="entry name" value="CRP FAMILY TRANSCRIPTIONAL REGULATORY PROTEIN"/>
    <property type="match status" value="1"/>
</dbReference>
<accession>A0A5B0DTC6</accession>
<proteinExistence type="predicted"/>
<dbReference type="Gene3D" id="2.60.120.10">
    <property type="entry name" value="Jelly Rolls"/>
    <property type="match status" value="1"/>
</dbReference>
<dbReference type="CDD" id="cd00038">
    <property type="entry name" value="CAP_ED"/>
    <property type="match status" value="1"/>
</dbReference>
<name>A0A5B0DTC6_9HYPH</name>
<dbReference type="Pfam" id="PF00027">
    <property type="entry name" value="cNMP_binding"/>
    <property type="match status" value="1"/>
</dbReference>
<evidence type="ECO:0000259" key="1">
    <source>
        <dbReference type="PROSITE" id="PS50042"/>
    </source>
</evidence>
<dbReference type="GO" id="GO:0003700">
    <property type="term" value="F:DNA-binding transcription factor activity"/>
    <property type="evidence" value="ECO:0007669"/>
    <property type="project" value="TreeGrafter"/>
</dbReference>
<gene>
    <name evidence="2" type="ORF">FPY71_14220</name>
</gene>
<dbReference type="GO" id="GO:0005829">
    <property type="term" value="C:cytosol"/>
    <property type="evidence" value="ECO:0007669"/>
    <property type="project" value="TreeGrafter"/>
</dbReference>
<dbReference type="OrthoDB" id="9807547at2"/>
<dbReference type="PANTHER" id="PTHR24567:SF68">
    <property type="entry name" value="DNA-BINDING TRANSCRIPTIONAL DUAL REGULATOR CRP"/>
    <property type="match status" value="1"/>
</dbReference>
<dbReference type="PROSITE" id="PS50042">
    <property type="entry name" value="CNMP_BINDING_3"/>
    <property type="match status" value="1"/>
</dbReference>
<dbReference type="Proteomes" id="UP000324738">
    <property type="component" value="Unassembled WGS sequence"/>
</dbReference>